<gene>
    <name evidence="1" type="ORF">Amon02_000019300</name>
</gene>
<evidence type="ECO:0000313" key="2">
    <source>
        <dbReference type="Proteomes" id="UP001165064"/>
    </source>
</evidence>
<proteinExistence type="predicted"/>
<dbReference type="Proteomes" id="UP001165064">
    <property type="component" value="Unassembled WGS sequence"/>
</dbReference>
<name>A0ACB5SR91_AMBMO</name>
<dbReference type="EMBL" id="BSXS01000037">
    <property type="protein sequence ID" value="GME70435.1"/>
    <property type="molecule type" value="Genomic_DNA"/>
</dbReference>
<comment type="caution">
    <text evidence="1">The sequence shown here is derived from an EMBL/GenBank/DDBJ whole genome shotgun (WGS) entry which is preliminary data.</text>
</comment>
<keyword evidence="2" id="KW-1185">Reference proteome</keyword>
<evidence type="ECO:0000313" key="1">
    <source>
        <dbReference type="EMBL" id="GME70435.1"/>
    </source>
</evidence>
<organism evidence="1 2">
    <name type="scientific">Ambrosiozyma monospora</name>
    <name type="common">Yeast</name>
    <name type="synonym">Endomycopsis monosporus</name>
    <dbReference type="NCBI Taxonomy" id="43982"/>
    <lineage>
        <taxon>Eukaryota</taxon>
        <taxon>Fungi</taxon>
        <taxon>Dikarya</taxon>
        <taxon>Ascomycota</taxon>
        <taxon>Saccharomycotina</taxon>
        <taxon>Pichiomycetes</taxon>
        <taxon>Pichiales</taxon>
        <taxon>Pichiaceae</taxon>
        <taxon>Ambrosiozyma</taxon>
    </lineage>
</organism>
<protein>
    <submittedName>
        <fullName evidence="1">Unnamed protein product</fullName>
    </submittedName>
</protein>
<reference evidence="1" key="1">
    <citation type="submission" date="2023-04" db="EMBL/GenBank/DDBJ databases">
        <title>Ambrosiozyma monospora NBRC 10751.</title>
        <authorList>
            <person name="Ichikawa N."/>
            <person name="Sato H."/>
            <person name="Tonouchi N."/>
        </authorList>
    </citation>
    <scope>NUCLEOTIDE SEQUENCE</scope>
    <source>
        <strain evidence="1">NBRC 10751</strain>
    </source>
</reference>
<sequence>MATSHLSQRKIGIKLASFLPPEIQCIILKFIIMDFLLFINHNGVHSSDHATITCSGIFQAQVISMTGYDDFLDDIISMALKDLDLTLELGRTDAPFKYEFINFVTSRSVQLQNVKVSSENGNSVKEFASPNTLKLLEFHADQVSLNCDPSYCNSPRNRLSLNFVTYLFWASFGLPKLIEWDLLGKLPSLTKFAVGLSGMRELYRVEGIMKHLQLAAPSVKHLFLNCTEFAEREESLVDFLVQADTFIRKHENLNIQFDIRFFALLIQTHWRLDSKTQLTLPLHTPYPKNAKEVDKIVKWCSVIGVTTIDARANSTPFSTNTEMIPFTGATNSTVSSMVLDKFSTEYGIILDGFPSLKKLKFSHSTLNKFPSLPESLRELKITFVDDLAKSDIDHGIILPTRLLSLTWFGNICCFNLPKILNIDKLHDLKSVWVRIDPFEFSKKDNGNVFFHTLNPKKKDFLRAANTCTIDELQQFLSQLPSDLETLKIDIDGYIRVNSDTYSACCPDKLSFKNFTRLISLEVDCLNPDKSFNVSCFPVVEHLKFNSSPVLAGRFAQGIRSLDINLKAYEESLSHFLSHFISELTNLVYLSVRFDLHESIDIRNLTLPSHICSFIITFKEFEHYDRYDPPAEYPKNKRSGYVILDAIPSQLNYFGLMLDVLHDVIVDDCKGETISSITEKISVRYGKANWIQYSHEFAHDEESFGIESLY</sequence>
<accession>A0ACB5SR91</accession>